<dbReference type="EMBL" id="CAJNNW010002371">
    <property type="protein sequence ID" value="CAE8644167.1"/>
    <property type="molecule type" value="Genomic_DNA"/>
</dbReference>
<dbReference type="InterPro" id="IPR014043">
    <property type="entry name" value="Acyl_transferase_dom"/>
</dbReference>
<gene>
    <name evidence="5" type="ORF">PGLA2088_LOCUS2817</name>
</gene>
<dbReference type="PROSITE" id="PS50082">
    <property type="entry name" value="WD_REPEATS_2"/>
    <property type="match status" value="1"/>
</dbReference>
<dbReference type="GO" id="GO:0016740">
    <property type="term" value="F:transferase activity"/>
    <property type="evidence" value="ECO:0007669"/>
    <property type="project" value="InterPro"/>
</dbReference>
<reference evidence="5" key="1">
    <citation type="submission" date="2021-02" db="EMBL/GenBank/DDBJ databases">
        <authorList>
            <person name="Dougan E. K."/>
            <person name="Rhodes N."/>
            <person name="Thang M."/>
            <person name="Chan C."/>
        </authorList>
    </citation>
    <scope>NUCLEOTIDE SEQUENCE</scope>
</reference>
<proteinExistence type="predicted"/>
<dbReference type="SMART" id="SM00827">
    <property type="entry name" value="PKS_AT"/>
    <property type="match status" value="1"/>
</dbReference>
<evidence type="ECO:0000313" key="6">
    <source>
        <dbReference type="Proteomes" id="UP000626109"/>
    </source>
</evidence>
<dbReference type="Pfam" id="PF07727">
    <property type="entry name" value="RVT_2"/>
    <property type="match status" value="1"/>
</dbReference>
<dbReference type="PANTHER" id="PTHR32215:SF0">
    <property type="entry name" value="CILIA- AND FLAGELLA-ASSOCIATED PROTEIN 57"/>
    <property type="match status" value="1"/>
</dbReference>
<dbReference type="Gene3D" id="3.40.366.10">
    <property type="entry name" value="Malonyl-Coenzyme A Acyl Carrier Protein, domain 2"/>
    <property type="match status" value="1"/>
</dbReference>
<feature type="region of interest" description="Disordered" evidence="3">
    <location>
        <begin position="1"/>
        <end position="45"/>
    </location>
</feature>
<feature type="coiled-coil region" evidence="2">
    <location>
        <begin position="1992"/>
        <end position="2059"/>
    </location>
</feature>
<organism evidence="5 6">
    <name type="scientific">Polarella glacialis</name>
    <name type="common">Dinoflagellate</name>
    <dbReference type="NCBI Taxonomy" id="89957"/>
    <lineage>
        <taxon>Eukaryota</taxon>
        <taxon>Sar</taxon>
        <taxon>Alveolata</taxon>
        <taxon>Dinophyceae</taxon>
        <taxon>Suessiales</taxon>
        <taxon>Suessiaceae</taxon>
        <taxon>Polarella</taxon>
    </lineage>
</organism>
<dbReference type="SUPFAM" id="SSF50978">
    <property type="entry name" value="WD40 repeat-like"/>
    <property type="match status" value="2"/>
</dbReference>
<dbReference type="PROSITE" id="PS50294">
    <property type="entry name" value="WD_REPEATS_REGION"/>
    <property type="match status" value="1"/>
</dbReference>
<evidence type="ECO:0000256" key="2">
    <source>
        <dbReference type="SAM" id="Coils"/>
    </source>
</evidence>
<dbReference type="SMART" id="SM00320">
    <property type="entry name" value="WD40"/>
    <property type="match status" value="6"/>
</dbReference>
<feature type="coiled-coil region" evidence="2">
    <location>
        <begin position="2093"/>
        <end position="2135"/>
    </location>
</feature>
<dbReference type="InterPro" id="IPR036322">
    <property type="entry name" value="WD40_repeat_dom_sf"/>
</dbReference>
<evidence type="ECO:0000259" key="4">
    <source>
        <dbReference type="SMART" id="SM00827"/>
    </source>
</evidence>
<dbReference type="InterPro" id="IPR043502">
    <property type="entry name" value="DNA/RNA_pol_sf"/>
</dbReference>
<dbReference type="Gene3D" id="3.30.70.250">
    <property type="entry name" value="Malonyl-CoA ACP transacylase, ACP-binding"/>
    <property type="match status" value="1"/>
</dbReference>
<name>A0A813I3D5_POLGL</name>
<dbReference type="InterPro" id="IPR052993">
    <property type="entry name" value="CFA-57"/>
</dbReference>
<feature type="domain" description="Malonyl-CoA:ACP transacylase (MAT)" evidence="4">
    <location>
        <begin position="153"/>
        <end position="503"/>
    </location>
</feature>
<evidence type="ECO:0000256" key="3">
    <source>
        <dbReference type="SAM" id="MobiDB-lite"/>
    </source>
</evidence>
<dbReference type="Gene3D" id="2.130.10.10">
    <property type="entry name" value="YVTN repeat-like/Quinoprotein amine dehydrogenase"/>
    <property type="match status" value="2"/>
</dbReference>
<dbReference type="PANTHER" id="PTHR32215">
    <property type="entry name" value="CILIA- AND FLAGELLA-ASSOCIATED PROTEIN 57"/>
    <property type="match status" value="1"/>
</dbReference>
<dbReference type="InterPro" id="IPR001680">
    <property type="entry name" value="WD40_rpt"/>
</dbReference>
<feature type="coiled-coil region" evidence="2">
    <location>
        <begin position="67"/>
        <end position="97"/>
    </location>
</feature>
<dbReference type="InterPro" id="IPR001227">
    <property type="entry name" value="Ac_transferase_dom_sf"/>
</dbReference>
<keyword evidence="2" id="KW-0175">Coiled coil</keyword>
<dbReference type="Proteomes" id="UP000626109">
    <property type="component" value="Unassembled WGS sequence"/>
</dbReference>
<evidence type="ECO:0000256" key="1">
    <source>
        <dbReference type="PROSITE-ProRule" id="PRU00221"/>
    </source>
</evidence>
<comment type="caution">
    <text evidence="5">The sequence shown here is derived from an EMBL/GenBank/DDBJ whole genome shotgun (WGS) entry which is preliminary data.</text>
</comment>
<sequence length="2263" mass="246028">MSSSAWDPFADPAEAAAEAPCPVSSPASVDECGAEAPPDPWNDSTFVDSARKAALEAALEREAALGAAAEREAAKVAEEAALRAKREEKKRRAEREASAEAGCQEAIYTVEALEAIRAAPAWAASLRAAPPVAVGWESAAEAQGLSGPVVGLLFPDQSSKGLRMLKGLQELPQARRLRESAREVLGFDPLDGPGFQGFYELLRGPEGWLEHSQYCQPAMYVTQLAAVEKLKAQRPGALRRCQAVAGLSLGAYAALCFAGVWDFEVGLRAVQLRGEAMQAAAEVSPQRMLSVAGLGRESLEALCAECSREEGGQVCQVAQHLFADGFICGGAAVCIERLLQRARATEGCKQVALLRPPAAFHTPLMQPAKELTGCVFWEQAVRSMLQDGVAEFYERLVRAGSVSEICVTRVTRVTPSFRCIARVSGALPELHLVSGALPECGPLHQLRMCTDCRVCIQAKGKDVPRRQKGRPISDAEPPVLQLDYSYWKTKDSADVATVLVRHLSPAGYGLTFQVRAKGNDAVAVAALLDWSIEAGLCGQDLRLRTDAEPSVMALGQAFACRRAPATMFLETAPVRSFGSTGGADRFAQSAAAEGRALRAGFEQTWGEDLPTASPMVPWLIRHAAWLCNRFQLRAPTTGGETPTMAFEALQKRRYAIAYSGLGYASGCEVAICLAARQTRGPLDPGSLPWTELRALASYSTEVLRIRSLRNPSFLSVFPGFTEDGERLPQAEVEAGRKKELASLRTFGVFRRKPLDQVPDGVRPIGARFLYTRKGPGVVKARLVVQQTRWSTRGDDLRYIDIFAACPTSTSARLVSLRALKRGWTLCDGDVATAFLHAPVDKPTWVRTPPGLDPGCAWLLDKALYGLRTSPQQFQNWLVEQFAAVGLERGLADPQLFVRRRDGALVIVHADDIRVCCAPECLEALKASISSRMTVKWGEPMGQEWSKYLGCEWRRFRDADGLDTLETRPLPRHLDHFIDGLGIRRGVRTTAWSEQVEKAEPEPLSEEDAHLFRSMVGVAQWLALSRADIQYSAKELARSLSAPTTRDMARVKKLARYVQATRGLATRLQVDDDKPWVIQAYADANFAGDIGIGEGGGKSTSGGVIALQGVVLTTYSRTQSLVARSTAEAELLALNSALAEALFVQSIMMDIDSDADPIPVQAWTDSTACLGIAQRLGVGKLRHLAVRHLWVQEVLRTRQVELAKIDGELNVADMLTKHLQPARLELLRRHVGNAARAPVDTDQLLPLTVEVAHAFGSHCGRGFHDAVLFGDIAGQYLVHPVGRYMAFRHLVGGEASYTVESDKVQAVTACAVSRDRSLLVTCEICSLPAPHSQVSIYNLGTSASTRPTQTLEELGEGVGRIVAAAFSAATDQDAASSLLCLASEGPPEPQILVLDWHLNQVLGRFSLSSAVSRVAFSPASSGIVSASGPECLNLWVLRDRPQETQQEPEGSQELPVEVLGKKELCKLSEVSSFKGVPLTFTDHAWLEPANGNLVVCTEEGPVHIVRIEVVADVSDGAADPTPYLLCTIELPFGSLLETASLCVRCIANGFMVGGGSGALALWSLSAPGPGLQAVHGEDYGEDSDEVYDEDESPAPVYCLDTCVRVTGAAGHGSALLCLDVVGDSDEAQILLGFQSADITCLSLSELRATAPVGEVVGCSPISGGFHSGPITSLDMAVQRPILVSACKEDSTVRVWDYQAGHCDLRTEFAGEEITGVAVHPFGFFLAISFSDRIRFMQILAKELKPFRELLVRGLRCVRFSNGGHLVAAVQSKLVVVWNTRTLKKLQTLKGHPSQVSSISFDPDDKLLMTCGEDGSLCEWSTLSWTKVHEQPSRGEASAAAAGRDGFGWAGIVEGGNSAFRSFRRCNAREDEDIVLPTGTRLCAMSYHSSGTETANSEDYVLAGDSWGALRTFCSLSAIMRIKEHGLHSAACTAVCVSTDSRTVATAGEDGAIFVLRVDGLVTPTAASSAVGPARAGRNGGGSMEVVMINRGEIQQRQDEIEELTNETGGLKAQLEEDAARLQNECRVRVDEARRKDQEQVQSLRLKYEALQQASTAKERENLRQMKAMEASHLQAADELEKVYDKKVRSDADSYSSLEVELRELGVKLEQARETAQRTLEQQRAKQEQEIARQAAEKDAEIKKIKDLMAFTQHRFDAMLDQEGGEQDMEMTDITRRSQEELEQQHLVEYKLKKEQDTLLRGLDMIEKDRERIATEQREAVLVVNGLKSEADQMQRSVAVLKAERRDREATLRDKEVEIGAHKLK</sequence>
<dbReference type="CDD" id="cd09272">
    <property type="entry name" value="RNase_HI_RT_Ty1"/>
    <property type="match status" value="1"/>
</dbReference>
<protein>
    <recommendedName>
        <fullName evidence="4">Malonyl-CoA:ACP transacylase (MAT) domain-containing protein</fullName>
    </recommendedName>
</protein>
<accession>A0A813I3D5</accession>
<dbReference type="InterPro" id="IPR016035">
    <property type="entry name" value="Acyl_Trfase/lysoPLipase"/>
</dbReference>
<dbReference type="InterPro" id="IPR015943">
    <property type="entry name" value="WD40/YVTN_repeat-like_dom_sf"/>
</dbReference>
<evidence type="ECO:0000313" key="5">
    <source>
        <dbReference type="EMBL" id="CAE8644167.1"/>
    </source>
</evidence>
<dbReference type="SUPFAM" id="SSF52151">
    <property type="entry name" value="FabD/lysophospholipase-like"/>
    <property type="match status" value="1"/>
</dbReference>
<dbReference type="InterPro" id="IPR013103">
    <property type="entry name" value="RVT_2"/>
</dbReference>
<dbReference type="SUPFAM" id="SSF56672">
    <property type="entry name" value="DNA/RNA polymerases"/>
    <property type="match status" value="1"/>
</dbReference>
<feature type="compositionally biased region" description="Low complexity" evidence="3">
    <location>
        <begin position="1"/>
        <end position="30"/>
    </location>
</feature>
<feature type="repeat" description="WD" evidence="1">
    <location>
        <begin position="1787"/>
        <end position="1828"/>
    </location>
</feature>
<dbReference type="Pfam" id="PF00400">
    <property type="entry name" value="WD40"/>
    <property type="match status" value="3"/>
</dbReference>
<keyword evidence="1" id="KW-0853">WD repeat</keyword>
<feature type="non-terminal residue" evidence="5">
    <location>
        <position position="1"/>
    </location>
</feature>